<dbReference type="EMBL" id="JARKIB010000016">
    <property type="protein sequence ID" value="KAJ7770597.1"/>
    <property type="molecule type" value="Genomic_DNA"/>
</dbReference>
<sequence length="585" mass="67039">MPRIPRALVHKAAGRCNPGPSLLVPPSEQRLLRNTGSQLRSPPTAKTIAGSVRPWHFSAFFGPQWRTWAGTPDWPVHYPTLQPIGSWGNIPEADLPEPWSCNWRRWDTANKMKHIISLISKQCGVELRKPLLYRFNHDKFDWHYRDDGTRAGLQEGVNSTVFLGVDSTLGQPQFYFYDAPALDLFRFEQNVEDAASAVDFVETADWSRIMHAGSLFAQGDTKLQGQLAHRKIFNAGNPALLRDLHEGPWGFQPRGSYKFLLAFAENPAIRDWCHIPESQLPPCWSCEWAYCGWSPHELHSRYNLSAANPIMFHIEESYVVLLESGGVFYLYMSGYDEFEQLSDYYKDILGPSPPEYLLFRFDGVYTSIADFLGRADWTKMALVAPSEKESSTSTDDDEVEVTVALGGVKLPMTDDGGPLHIATPKHDLKRTMWDMYRPPGTWGFAPRFIVNTSTSPPTLDWDQDEDSLVPSPWTMFDHPDSALRTLEFEWLFLDLPHQFYTRPLKPVMFRAFEDQGPHPVVLSDAEGKYYLYDELYHLWEFEGSYASHEDFVREADWDMMEGLRHKELNWGPALDESDSVVLRNM</sequence>
<proteinExistence type="predicted"/>
<evidence type="ECO:0000313" key="2">
    <source>
        <dbReference type="Proteomes" id="UP001215598"/>
    </source>
</evidence>
<keyword evidence="2" id="KW-1185">Reference proteome</keyword>
<organism evidence="1 2">
    <name type="scientific">Mycena metata</name>
    <dbReference type="NCBI Taxonomy" id="1033252"/>
    <lineage>
        <taxon>Eukaryota</taxon>
        <taxon>Fungi</taxon>
        <taxon>Dikarya</taxon>
        <taxon>Basidiomycota</taxon>
        <taxon>Agaricomycotina</taxon>
        <taxon>Agaricomycetes</taxon>
        <taxon>Agaricomycetidae</taxon>
        <taxon>Agaricales</taxon>
        <taxon>Marasmiineae</taxon>
        <taxon>Mycenaceae</taxon>
        <taxon>Mycena</taxon>
    </lineage>
</organism>
<protein>
    <submittedName>
        <fullName evidence="1">Uncharacterized protein</fullName>
    </submittedName>
</protein>
<dbReference type="AlphaFoldDB" id="A0AAD7JRR5"/>
<name>A0AAD7JRR5_9AGAR</name>
<accession>A0AAD7JRR5</accession>
<evidence type="ECO:0000313" key="1">
    <source>
        <dbReference type="EMBL" id="KAJ7770597.1"/>
    </source>
</evidence>
<comment type="caution">
    <text evidence="1">The sequence shown here is derived from an EMBL/GenBank/DDBJ whole genome shotgun (WGS) entry which is preliminary data.</text>
</comment>
<reference evidence="1" key="1">
    <citation type="submission" date="2023-03" db="EMBL/GenBank/DDBJ databases">
        <title>Massive genome expansion in bonnet fungi (Mycena s.s.) driven by repeated elements and novel gene families across ecological guilds.</title>
        <authorList>
            <consortium name="Lawrence Berkeley National Laboratory"/>
            <person name="Harder C.B."/>
            <person name="Miyauchi S."/>
            <person name="Viragh M."/>
            <person name="Kuo A."/>
            <person name="Thoen E."/>
            <person name="Andreopoulos B."/>
            <person name="Lu D."/>
            <person name="Skrede I."/>
            <person name="Drula E."/>
            <person name="Henrissat B."/>
            <person name="Morin E."/>
            <person name="Kohler A."/>
            <person name="Barry K."/>
            <person name="LaButti K."/>
            <person name="Morin E."/>
            <person name="Salamov A."/>
            <person name="Lipzen A."/>
            <person name="Mereny Z."/>
            <person name="Hegedus B."/>
            <person name="Baldrian P."/>
            <person name="Stursova M."/>
            <person name="Weitz H."/>
            <person name="Taylor A."/>
            <person name="Grigoriev I.V."/>
            <person name="Nagy L.G."/>
            <person name="Martin F."/>
            <person name="Kauserud H."/>
        </authorList>
    </citation>
    <scope>NUCLEOTIDE SEQUENCE</scope>
    <source>
        <strain evidence="1">CBHHK182m</strain>
    </source>
</reference>
<gene>
    <name evidence="1" type="ORF">B0H16DRAFT_1774578</name>
</gene>
<dbReference type="Proteomes" id="UP001215598">
    <property type="component" value="Unassembled WGS sequence"/>
</dbReference>